<sequence length="218" mass="24768">MSSETLTLHYFDIQARGEAAYLIAVQGGIHVVRNLFEDLPSDLKSLCPFGQVPMLEIKNEQGTKRLAQSIAICQYLAKKGSLIPDDDFDQSVALQYVLGVDEFRSGVYRAYYSGKEASVAKKEWKEGGMINYLNRFEGFLEKAESGDHLYLVGGKLSWADIVLYDALVEQSFMLEEGHLWSKYPRLLKAKQNIESLPNIKNYLESGKQPALYIENWRK</sequence>
<dbReference type="InterPro" id="IPR010987">
    <property type="entry name" value="Glutathione-S-Trfase_C-like"/>
</dbReference>
<dbReference type="InterPro" id="IPR036249">
    <property type="entry name" value="Thioredoxin-like_sf"/>
</dbReference>
<dbReference type="Pfam" id="PF02798">
    <property type="entry name" value="GST_N"/>
    <property type="match status" value="1"/>
</dbReference>
<dbReference type="VEuPathDB" id="AmoebaDB:FDP41_003270"/>
<dbReference type="InterPro" id="IPR050213">
    <property type="entry name" value="GST_superfamily"/>
</dbReference>
<feature type="domain" description="GST N-terminal" evidence="1">
    <location>
        <begin position="4"/>
        <end position="84"/>
    </location>
</feature>
<dbReference type="CDD" id="cd03039">
    <property type="entry name" value="GST_N_Sigma_like"/>
    <property type="match status" value="1"/>
</dbReference>
<dbReference type="Gene3D" id="1.20.1050.10">
    <property type="match status" value="1"/>
</dbReference>
<reference evidence="3 4" key="1">
    <citation type="journal article" date="2019" name="Sci. Rep.">
        <title>Nanopore sequencing improves the draft genome of the human pathogenic amoeba Naegleria fowleri.</title>
        <authorList>
            <person name="Liechti N."/>
            <person name="Schurch N."/>
            <person name="Bruggmann R."/>
            <person name="Wittwer M."/>
        </authorList>
    </citation>
    <scope>NUCLEOTIDE SEQUENCE [LARGE SCALE GENOMIC DNA]</scope>
    <source>
        <strain evidence="3 4">ATCC 30894</strain>
    </source>
</reference>
<dbReference type="Proteomes" id="UP000444721">
    <property type="component" value="Unassembled WGS sequence"/>
</dbReference>
<dbReference type="SUPFAM" id="SSF47616">
    <property type="entry name" value="GST C-terminal domain-like"/>
    <property type="match status" value="1"/>
</dbReference>
<keyword evidence="4" id="KW-1185">Reference proteome</keyword>
<dbReference type="PROSITE" id="PS50405">
    <property type="entry name" value="GST_CTER"/>
    <property type="match status" value="1"/>
</dbReference>
<dbReference type="RefSeq" id="XP_044562661.1">
    <property type="nucleotide sequence ID" value="XM_044706556.1"/>
</dbReference>
<dbReference type="InterPro" id="IPR040079">
    <property type="entry name" value="Glutathione_S-Trfase"/>
</dbReference>
<gene>
    <name evidence="3" type="ORF">FDP41_003270</name>
</gene>
<dbReference type="SFLD" id="SFLDS00019">
    <property type="entry name" value="Glutathione_Transferase_(cytos"/>
    <property type="match status" value="1"/>
</dbReference>
<evidence type="ECO:0000259" key="2">
    <source>
        <dbReference type="PROSITE" id="PS50405"/>
    </source>
</evidence>
<dbReference type="PANTHER" id="PTHR11571:SF150">
    <property type="entry name" value="GLUTATHIONE S-TRANSFERASE"/>
    <property type="match status" value="1"/>
</dbReference>
<dbReference type="OMA" id="YFNIMGL"/>
<dbReference type="Gene3D" id="3.40.30.10">
    <property type="entry name" value="Glutaredoxin"/>
    <property type="match status" value="1"/>
</dbReference>
<dbReference type="PANTHER" id="PTHR11571">
    <property type="entry name" value="GLUTATHIONE S-TRANSFERASE"/>
    <property type="match status" value="1"/>
</dbReference>
<dbReference type="CDD" id="cd03192">
    <property type="entry name" value="GST_C_Sigma_like"/>
    <property type="match status" value="1"/>
</dbReference>
<dbReference type="OrthoDB" id="414243at2759"/>
<dbReference type="InterPro" id="IPR004046">
    <property type="entry name" value="GST_C"/>
</dbReference>
<evidence type="ECO:0000313" key="4">
    <source>
        <dbReference type="Proteomes" id="UP000444721"/>
    </source>
</evidence>
<organism evidence="3 4">
    <name type="scientific">Naegleria fowleri</name>
    <name type="common">Brain eating amoeba</name>
    <dbReference type="NCBI Taxonomy" id="5763"/>
    <lineage>
        <taxon>Eukaryota</taxon>
        <taxon>Discoba</taxon>
        <taxon>Heterolobosea</taxon>
        <taxon>Tetramitia</taxon>
        <taxon>Eutetramitia</taxon>
        <taxon>Vahlkampfiidae</taxon>
        <taxon>Naegleria</taxon>
    </lineage>
</organism>
<comment type="caution">
    <text evidence="3">The sequence shown here is derived from an EMBL/GenBank/DDBJ whole genome shotgun (WGS) entry which is preliminary data.</text>
</comment>
<dbReference type="EMBL" id="VFQX01000033">
    <property type="protein sequence ID" value="KAF0977948.1"/>
    <property type="molecule type" value="Genomic_DNA"/>
</dbReference>
<evidence type="ECO:0008006" key="5">
    <source>
        <dbReference type="Google" id="ProtNLM"/>
    </source>
</evidence>
<dbReference type="Pfam" id="PF14497">
    <property type="entry name" value="GST_C_3"/>
    <property type="match status" value="1"/>
</dbReference>
<dbReference type="GO" id="GO:0004364">
    <property type="term" value="F:glutathione transferase activity"/>
    <property type="evidence" value="ECO:0007669"/>
    <property type="project" value="TreeGrafter"/>
</dbReference>
<accession>A0A6A5BVI3</accession>
<protein>
    <recommendedName>
        <fullName evidence="5">Glutathione S-transferase</fullName>
    </recommendedName>
</protein>
<evidence type="ECO:0000259" key="1">
    <source>
        <dbReference type="PROSITE" id="PS50404"/>
    </source>
</evidence>
<dbReference type="GO" id="GO:0006749">
    <property type="term" value="P:glutathione metabolic process"/>
    <property type="evidence" value="ECO:0007669"/>
    <property type="project" value="TreeGrafter"/>
</dbReference>
<dbReference type="SUPFAM" id="SSF52833">
    <property type="entry name" value="Thioredoxin-like"/>
    <property type="match status" value="1"/>
</dbReference>
<feature type="domain" description="GST C-terminal" evidence="2">
    <location>
        <begin position="86"/>
        <end position="213"/>
    </location>
</feature>
<evidence type="ECO:0000313" key="3">
    <source>
        <dbReference type="EMBL" id="KAF0977948.1"/>
    </source>
</evidence>
<dbReference type="GeneID" id="68110488"/>
<name>A0A6A5BVI3_NAEFO</name>
<dbReference type="InterPro" id="IPR036282">
    <property type="entry name" value="Glutathione-S-Trfase_C_sf"/>
</dbReference>
<dbReference type="VEuPathDB" id="AmoebaDB:NF0039660"/>
<dbReference type="PROSITE" id="PS50404">
    <property type="entry name" value="GST_NTER"/>
    <property type="match status" value="1"/>
</dbReference>
<proteinExistence type="predicted"/>
<dbReference type="AlphaFoldDB" id="A0A6A5BVI3"/>
<dbReference type="InterPro" id="IPR004045">
    <property type="entry name" value="Glutathione_S-Trfase_N"/>
</dbReference>
<dbReference type="VEuPathDB" id="AmoebaDB:NfTy_060140"/>